<dbReference type="Proteomes" id="UP000002748">
    <property type="component" value="Unassembled WGS sequence"/>
</dbReference>
<dbReference type="GO" id="GO:0005634">
    <property type="term" value="C:nucleus"/>
    <property type="evidence" value="ECO:0007669"/>
    <property type="project" value="UniProtKB-SubCell"/>
</dbReference>
<accession>J5RB87</accession>
<dbReference type="EMBL" id="ALBS01000048">
    <property type="protein sequence ID" value="EJT51693.1"/>
    <property type="molecule type" value="Genomic_DNA"/>
</dbReference>
<sequence>MCHGEAEQARGVCRRGVSDLLFTEAEARAAPDGWRCASFWGIEGVRGVASFGDTPVWDNRLNTVDSADHHSRLQSLEAQMHSMRALLQDVVSAVCPEIRGSPAHSGTSSRAPRFWHPAQEHGHDHGPPRPERVVREPTPPTRAGSPLAGDMLGMGKISNPLGLMSEMASRMERAEQKSDRKDGLDDHSPDGPRKRRKVDDEDADPVTRGLIHADEAASLVDIFYSGSSDFVSCYIRDRDDFLALRNKSPFSLTAVMLVGARVRDAGRLPSTAQATCLDLVQKMAMKTLIRPASRAGVEDVKALTFNDNGWLMAGHAVRLAMDLGLNRAFNELLQTGMGAGKSGAELERERALVEKARVWFCLYRLEHQMSYGLGRPAIVREDATIHRARLLLDHPLALDSDARLIYAVELLSIRAPLHVELTATPDLPLDTATLARLRWANEQFDAWEDHWDQVLISRGENASFIRESLTMQRQLAELLLNSQLLRGVQSAADVEAMATEKRALALRAMRNALSCVDICLRGRFYTAGLVYSPHFTQVSIAFAATFLVRIARYFPDELDLPRVAEDVEAIAAILARTPAGRYARSLRLIMRMARRENILPPKPDPSPGGSEPIPPAWIDAFDHMNPAVLDGHGRIGINKDAPLPLFLNGDLGTAMGPSDSQPFVGLEDFFVPAELDELLAHMNN</sequence>
<dbReference type="KEGG" id="tasa:A1Q1_07105"/>
<feature type="domain" description="Xylanolytic transcriptional activator regulatory" evidence="7">
    <location>
        <begin position="309"/>
        <end position="394"/>
    </location>
</feature>
<name>J5RB87_TRIAS</name>
<feature type="compositionally biased region" description="Basic and acidic residues" evidence="6">
    <location>
        <begin position="118"/>
        <end position="135"/>
    </location>
</feature>
<keyword evidence="2" id="KW-0805">Transcription regulation</keyword>
<proteinExistence type="predicted"/>
<feature type="region of interest" description="Disordered" evidence="6">
    <location>
        <begin position="100"/>
        <end position="203"/>
    </location>
</feature>
<evidence type="ECO:0000256" key="6">
    <source>
        <dbReference type="SAM" id="MobiDB-lite"/>
    </source>
</evidence>
<dbReference type="InterPro" id="IPR007219">
    <property type="entry name" value="XnlR_reg_dom"/>
</dbReference>
<comment type="subcellular location">
    <subcellularLocation>
        <location evidence="1">Nucleus</location>
    </subcellularLocation>
</comment>
<evidence type="ECO:0000313" key="8">
    <source>
        <dbReference type="EMBL" id="EJT51693.1"/>
    </source>
</evidence>
<dbReference type="SMART" id="SM00906">
    <property type="entry name" value="Fungal_trans"/>
    <property type="match status" value="1"/>
</dbReference>
<keyword evidence="5" id="KW-0539">Nucleus</keyword>
<dbReference type="OrthoDB" id="4454541at2759"/>
<protein>
    <recommendedName>
        <fullName evidence="7">Xylanolytic transcriptional activator regulatory domain-containing protein</fullName>
    </recommendedName>
</protein>
<dbReference type="HOGENOM" id="CLU_402350_0_0_1"/>
<evidence type="ECO:0000256" key="5">
    <source>
        <dbReference type="ARBA" id="ARBA00023242"/>
    </source>
</evidence>
<organism evidence="8 9">
    <name type="scientific">Trichosporon asahii var. asahii (strain ATCC 90039 / CBS 2479 / JCM 2466 / KCTC 7840 / NBRC 103889/ NCYC 2677 / UAMH 7654)</name>
    <name type="common">Yeast</name>
    <dbReference type="NCBI Taxonomy" id="1186058"/>
    <lineage>
        <taxon>Eukaryota</taxon>
        <taxon>Fungi</taxon>
        <taxon>Dikarya</taxon>
        <taxon>Basidiomycota</taxon>
        <taxon>Agaricomycotina</taxon>
        <taxon>Tremellomycetes</taxon>
        <taxon>Trichosporonales</taxon>
        <taxon>Trichosporonaceae</taxon>
        <taxon>Trichosporon</taxon>
    </lineage>
</organism>
<evidence type="ECO:0000256" key="4">
    <source>
        <dbReference type="ARBA" id="ARBA00023163"/>
    </source>
</evidence>
<dbReference type="GO" id="GO:0008270">
    <property type="term" value="F:zinc ion binding"/>
    <property type="evidence" value="ECO:0007669"/>
    <property type="project" value="InterPro"/>
</dbReference>
<keyword evidence="4" id="KW-0804">Transcription</keyword>
<keyword evidence="3" id="KW-0238">DNA-binding</keyword>
<dbReference type="RefSeq" id="XP_014182829.1">
    <property type="nucleotide sequence ID" value="XM_014327354.1"/>
</dbReference>
<dbReference type="CDD" id="cd12148">
    <property type="entry name" value="fungal_TF_MHR"/>
    <property type="match status" value="1"/>
</dbReference>
<reference evidence="8 9" key="1">
    <citation type="journal article" date="2012" name="Eukaryot. Cell">
        <title>Draft genome sequence of CBS 2479, the standard type strain of Trichosporon asahii.</title>
        <authorList>
            <person name="Yang R.Y."/>
            <person name="Li H.T."/>
            <person name="Zhu H."/>
            <person name="Zhou G.P."/>
            <person name="Wang M."/>
            <person name="Wang L."/>
        </authorList>
    </citation>
    <scope>NUCLEOTIDE SEQUENCE [LARGE SCALE GENOMIC DNA]</scope>
    <source>
        <strain evidence="9">ATCC 90039 / CBS 2479 / JCM 2466 / KCTC 7840 / NCYC 2677 / UAMH 7654</strain>
    </source>
</reference>
<comment type="caution">
    <text evidence="8">The sequence shown here is derived from an EMBL/GenBank/DDBJ whole genome shotgun (WGS) entry which is preliminary data.</text>
</comment>
<dbReference type="GeneID" id="25990617"/>
<gene>
    <name evidence="8" type="ORF">A1Q1_07105</name>
</gene>
<dbReference type="InterPro" id="IPR051089">
    <property type="entry name" value="prtT"/>
</dbReference>
<dbReference type="PANTHER" id="PTHR31845:SF17">
    <property type="entry name" value="ZN(II)2CYS6 TRANSCRIPTION FACTOR (EUROFUNG)"/>
    <property type="match status" value="1"/>
</dbReference>
<evidence type="ECO:0000256" key="3">
    <source>
        <dbReference type="ARBA" id="ARBA00023125"/>
    </source>
</evidence>
<dbReference type="GO" id="GO:0006351">
    <property type="term" value="P:DNA-templated transcription"/>
    <property type="evidence" value="ECO:0007669"/>
    <property type="project" value="InterPro"/>
</dbReference>
<evidence type="ECO:0000313" key="9">
    <source>
        <dbReference type="Proteomes" id="UP000002748"/>
    </source>
</evidence>
<feature type="compositionally biased region" description="Basic and acidic residues" evidence="6">
    <location>
        <begin position="169"/>
        <end position="192"/>
    </location>
</feature>
<evidence type="ECO:0000256" key="1">
    <source>
        <dbReference type="ARBA" id="ARBA00004123"/>
    </source>
</evidence>
<dbReference type="GO" id="GO:0000976">
    <property type="term" value="F:transcription cis-regulatory region binding"/>
    <property type="evidence" value="ECO:0007669"/>
    <property type="project" value="TreeGrafter"/>
</dbReference>
<dbReference type="GO" id="GO:0000981">
    <property type="term" value="F:DNA-binding transcription factor activity, RNA polymerase II-specific"/>
    <property type="evidence" value="ECO:0007669"/>
    <property type="project" value="TreeGrafter"/>
</dbReference>
<dbReference type="VEuPathDB" id="FungiDB:A1Q1_07105"/>
<evidence type="ECO:0000259" key="7">
    <source>
        <dbReference type="SMART" id="SM00906"/>
    </source>
</evidence>
<evidence type="ECO:0000256" key="2">
    <source>
        <dbReference type="ARBA" id="ARBA00023015"/>
    </source>
</evidence>
<dbReference type="PANTHER" id="PTHR31845">
    <property type="entry name" value="FINGER DOMAIN PROTEIN, PUTATIVE-RELATED"/>
    <property type="match status" value="1"/>
</dbReference>
<dbReference type="AlphaFoldDB" id="J5RB87"/>